<reference evidence="10" key="1">
    <citation type="submission" date="2015-09" db="EMBL/GenBank/DDBJ databases">
        <title>Complete sequence of Algoriphagus sp. M8-2.</title>
        <authorList>
            <person name="Shintani M."/>
        </authorList>
    </citation>
    <scope>NUCLEOTIDE SEQUENCE [LARGE SCALE GENOMIC DNA]</scope>
    <source>
        <strain evidence="10">M8-2</strain>
    </source>
</reference>
<evidence type="ECO:0000256" key="1">
    <source>
        <dbReference type="ARBA" id="ARBA00000832"/>
    </source>
</evidence>
<comment type="pathway">
    <text evidence="3 7">Carbohydrate degradation; pentose phosphate pathway; D-ribulose 5-phosphate from D-glucose 6-phosphate (oxidative stage): step 2/3.</text>
</comment>
<dbReference type="InterPro" id="IPR039104">
    <property type="entry name" value="6PGL"/>
</dbReference>
<comment type="similarity">
    <text evidence="4 7">Belongs to the glucosamine/galactosamine-6-phosphate isomerase family. 6-phosphogluconolactonase subfamily.</text>
</comment>
<dbReference type="InterPro" id="IPR005900">
    <property type="entry name" value="6-phosphogluconolactonase_DevB"/>
</dbReference>
<dbReference type="KEGG" id="alm:AO498_11540"/>
<dbReference type="RefSeq" id="WP_067547653.1">
    <property type="nucleotide sequence ID" value="NZ_CP012836.1"/>
</dbReference>
<evidence type="ECO:0000256" key="5">
    <source>
        <dbReference type="ARBA" id="ARBA00013198"/>
    </source>
</evidence>
<evidence type="ECO:0000256" key="4">
    <source>
        <dbReference type="ARBA" id="ARBA00010662"/>
    </source>
</evidence>
<dbReference type="EC" id="3.1.1.31" evidence="5 7"/>
<dbReference type="InterPro" id="IPR006148">
    <property type="entry name" value="Glc/Gal-6P_isomerase"/>
</dbReference>
<dbReference type="CDD" id="cd01400">
    <property type="entry name" value="6PGL"/>
    <property type="match status" value="1"/>
</dbReference>
<evidence type="ECO:0000259" key="8">
    <source>
        <dbReference type="Pfam" id="PF01182"/>
    </source>
</evidence>
<dbReference type="PATRIC" id="fig|1727163.4.peg.2413"/>
<comment type="catalytic activity">
    <reaction evidence="1 7">
        <text>6-phospho-D-glucono-1,5-lactone + H2O = 6-phospho-D-gluconate + H(+)</text>
        <dbReference type="Rhea" id="RHEA:12556"/>
        <dbReference type="ChEBI" id="CHEBI:15377"/>
        <dbReference type="ChEBI" id="CHEBI:15378"/>
        <dbReference type="ChEBI" id="CHEBI:57955"/>
        <dbReference type="ChEBI" id="CHEBI:58759"/>
        <dbReference type="EC" id="3.1.1.31"/>
    </reaction>
</comment>
<dbReference type="OrthoDB" id="9810967at2"/>
<evidence type="ECO:0000313" key="10">
    <source>
        <dbReference type="Proteomes" id="UP000073816"/>
    </source>
</evidence>
<dbReference type="Pfam" id="PF01182">
    <property type="entry name" value="Glucosamine_iso"/>
    <property type="match status" value="1"/>
</dbReference>
<dbReference type="GO" id="GO:0017057">
    <property type="term" value="F:6-phosphogluconolactonase activity"/>
    <property type="evidence" value="ECO:0007669"/>
    <property type="project" value="UniProtKB-UniRule"/>
</dbReference>
<comment type="function">
    <text evidence="2 7">Hydrolysis of 6-phosphogluconolactone to 6-phosphogluconate.</text>
</comment>
<dbReference type="UniPathway" id="UPA00115">
    <property type="reaction ID" value="UER00409"/>
</dbReference>
<organism evidence="9 10">
    <name type="scientific">Algoriphagus sanaruensis</name>
    <dbReference type="NCBI Taxonomy" id="1727163"/>
    <lineage>
        <taxon>Bacteria</taxon>
        <taxon>Pseudomonadati</taxon>
        <taxon>Bacteroidota</taxon>
        <taxon>Cytophagia</taxon>
        <taxon>Cytophagales</taxon>
        <taxon>Cyclobacteriaceae</taxon>
        <taxon>Algoriphagus</taxon>
    </lineage>
</organism>
<reference evidence="9 10" key="2">
    <citation type="journal article" date="2016" name="Genome Announc.">
        <title>Complete Genome Sequence of Algoriphagus sp. Strain M8-2, Isolated from a Brackish Lake.</title>
        <authorList>
            <person name="Muraguchi Y."/>
            <person name="Kushimoto K."/>
            <person name="Ohtsubo Y."/>
            <person name="Suzuki T."/>
            <person name="Dohra H."/>
            <person name="Kimbara K."/>
            <person name="Shintani M."/>
        </authorList>
    </citation>
    <scope>NUCLEOTIDE SEQUENCE [LARGE SCALE GENOMIC DNA]</scope>
    <source>
        <strain evidence="9 10">M8-2</strain>
    </source>
</reference>
<gene>
    <name evidence="7" type="primary">pgl</name>
    <name evidence="9" type="ORF">AO498_11540</name>
</gene>
<evidence type="ECO:0000256" key="6">
    <source>
        <dbReference type="ARBA" id="ARBA00020337"/>
    </source>
</evidence>
<proteinExistence type="inferred from homology"/>
<name>A0A142EPL5_9BACT</name>
<dbReference type="NCBIfam" id="TIGR01198">
    <property type="entry name" value="pgl"/>
    <property type="match status" value="1"/>
</dbReference>
<evidence type="ECO:0000256" key="3">
    <source>
        <dbReference type="ARBA" id="ARBA00004961"/>
    </source>
</evidence>
<dbReference type="EMBL" id="CP012836">
    <property type="protein sequence ID" value="AMQ57070.1"/>
    <property type="molecule type" value="Genomic_DNA"/>
</dbReference>
<dbReference type="STRING" id="1727163.AO498_11540"/>
<sequence length="223" mass="25092">MKIHSFASADAVAHEAALYIAQAARKAIFDHGRFTFAISGGRTPWEMLKFLSKEKLAWEKIFIFQVDERIAPDGHPDRNLTQFFKTMEGSGLMTRVNVFPMPVTQENLEEACMEYSETIAQVKGEAPFDLIHLGMGADGHTASLVPNDPICEVKDKDIAITTNLYQGRLRMSVTYPFIAKAKEIMWVITGDEKREMYHRFLDGDETIPAGKISKDNAVVFTDL</sequence>
<evidence type="ECO:0000313" key="9">
    <source>
        <dbReference type="EMBL" id="AMQ57070.1"/>
    </source>
</evidence>
<accession>A0A142EPL5</accession>
<protein>
    <recommendedName>
        <fullName evidence="6 7">6-phosphogluconolactonase</fullName>
        <shortName evidence="7">6PGL</shortName>
        <ecNumber evidence="5 7">3.1.1.31</ecNumber>
    </recommendedName>
</protein>
<dbReference type="Gene3D" id="3.40.50.1360">
    <property type="match status" value="1"/>
</dbReference>
<dbReference type="GO" id="GO:0005975">
    <property type="term" value="P:carbohydrate metabolic process"/>
    <property type="evidence" value="ECO:0007669"/>
    <property type="project" value="UniProtKB-UniRule"/>
</dbReference>
<dbReference type="PANTHER" id="PTHR11054">
    <property type="entry name" value="6-PHOSPHOGLUCONOLACTONASE"/>
    <property type="match status" value="1"/>
</dbReference>
<dbReference type="InterPro" id="IPR037171">
    <property type="entry name" value="NagB/RpiA_transferase-like"/>
</dbReference>
<dbReference type="Proteomes" id="UP000073816">
    <property type="component" value="Chromosome"/>
</dbReference>
<dbReference type="AlphaFoldDB" id="A0A142EPL5"/>
<evidence type="ECO:0000256" key="2">
    <source>
        <dbReference type="ARBA" id="ARBA00002681"/>
    </source>
</evidence>
<dbReference type="SUPFAM" id="SSF100950">
    <property type="entry name" value="NagB/RpiA/CoA transferase-like"/>
    <property type="match status" value="1"/>
</dbReference>
<evidence type="ECO:0000256" key="7">
    <source>
        <dbReference type="RuleBase" id="RU365095"/>
    </source>
</evidence>
<feature type="domain" description="Glucosamine/galactosamine-6-phosphate isomerase" evidence="8">
    <location>
        <begin position="8"/>
        <end position="216"/>
    </location>
</feature>
<keyword evidence="7" id="KW-0378">Hydrolase</keyword>
<dbReference type="PANTHER" id="PTHR11054:SF0">
    <property type="entry name" value="6-PHOSPHOGLUCONOLACTONASE"/>
    <property type="match status" value="1"/>
</dbReference>
<keyword evidence="10" id="KW-1185">Reference proteome</keyword>
<dbReference type="GO" id="GO:0006098">
    <property type="term" value="P:pentose-phosphate shunt"/>
    <property type="evidence" value="ECO:0007669"/>
    <property type="project" value="UniProtKB-UniPathway"/>
</dbReference>